<evidence type="ECO:0000256" key="1">
    <source>
        <dbReference type="SAM" id="MobiDB-lite"/>
    </source>
</evidence>
<protein>
    <recommendedName>
        <fullName evidence="4">Tetratricopeptide repeat protein</fullName>
    </recommendedName>
</protein>
<dbReference type="Gene3D" id="1.25.40.10">
    <property type="entry name" value="Tetratricopeptide repeat domain"/>
    <property type="match status" value="1"/>
</dbReference>
<feature type="compositionally biased region" description="Acidic residues" evidence="1">
    <location>
        <begin position="186"/>
        <end position="199"/>
    </location>
</feature>
<organism evidence="2 3">
    <name type="scientific">Pseudokineococcus marinus</name>
    <dbReference type="NCBI Taxonomy" id="351215"/>
    <lineage>
        <taxon>Bacteria</taxon>
        <taxon>Bacillati</taxon>
        <taxon>Actinomycetota</taxon>
        <taxon>Actinomycetes</taxon>
        <taxon>Kineosporiales</taxon>
        <taxon>Kineosporiaceae</taxon>
        <taxon>Pseudokineococcus</taxon>
    </lineage>
</organism>
<comment type="caution">
    <text evidence="2">The sequence shown here is derived from an EMBL/GenBank/DDBJ whole genome shotgun (WGS) entry which is preliminary data.</text>
</comment>
<dbReference type="EMBL" id="JABEMA010000031">
    <property type="protein sequence ID" value="NNH22285.1"/>
    <property type="molecule type" value="Genomic_DNA"/>
</dbReference>
<gene>
    <name evidence="2" type="ORF">HLB09_04125</name>
</gene>
<dbReference type="SUPFAM" id="SSF48452">
    <property type="entry name" value="TPR-like"/>
    <property type="match status" value="1"/>
</dbReference>
<sequence>MRPPVTLEAFSEVAQQALEVDDPLAAVSTLLAWVEDPHPDDEVSTRELLSTAGTLRGAGGDVDGGVALLHRAVATDGPAETDPRGALYGLLLRAERQEEADRLAQELRKERPTPAEALGDVALSLWEHGRLEDAHRWYTLAASRVLRDTETDPAAAGIDALPGLLADRAELRAELDLPADELDELGGQLDLDDHDDLGDLGDLGGLDTRT</sequence>
<keyword evidence="3" id="KW-1185">Reference proteome</keyword>
<evidence type="ECO:0008006" key="4">
    <source>
        <dbReference type="Google" id="ProtNLM"/>
    </source>
</evidence>
<evidence type="ECO:0000313" key="3">
    <source>
        <dbReference type="Proteomes" id="UP000555552"/>
    </source>
</evidence>
<dbReference type="AlphaFoldDB" id="A0A849BLR4"/>
<dbReference type="InterPro" id="IPR011990">
    <property type="entry name" value="TPR-like_helical_dom_sf"/>
</dbReference>
<accession>A0A849BLR4</accession>
<name>A0A849BLR4_9ACTN</name>
<dbReference type="Proteomes" id="UP000555552">
    <property type="component" value="Unassembled WGS sequence"/>
</dbReference>
<proteinExistence type="predicted"/>
<evidence type="ECO:0000313" key="2">
    <source>
        <dbReference type="EMBL" id="NNH22285.1"/>
    </source>
</evidence>
<reference evidence="2 3" key="1">
    <citation type="submission" date="2020-05" db="EMBL/GenBank/DDBJ databases">
        <title>MicrobeNet Type strains.</title>
        <authorList>
            <person name="Nicholson A.C."/>
        </authorList>
    </citation>
    <scope>NUCLEOTIDE SEQUENCE [LARGE SCALE GENOMIC DNA]</scope>
    <source>
        <strain evidence="2 3">JCM 14547</strain>
    </source>
</reference>
<dbReference type="RefSeq" id="WP_171202137.1">
    <property type="nucleotide sequence ID" value="NZ_BAAANP010000018.1"/>
</dbReference>
<feature type="region of interest" description="Disordered" evidence="1">
    <location>
        <begin position="186"/>
        <end position="210"/>
    </location>
</feature>